<dbReference type="RefSeq" id="WP_204024768.1">
    <property type="nucleotide sequence ID" value="NZ_BOOW01000014.1"/>
</dbReference>
<dbReference type="EMBL" id="BOOW01000014">
    <property type="protein sequence ID" value="GII92181.1"/>
    <property type="molecule type" value="Genomic_DNA"/>
</dbReference>
<dbReference type="AlphaFoldDB" id="A0A919RE08"/>
<comment type="caution">
    <text evidence="1">The sequence shown here is derived from an EMBL/GenBank/DDBJ whole genome shotgun (WGS) entry which is preliminary data.</text>
</comment>
<accession>A0A919RE08</accession>
<organism evidence="1 2">
    <name type="scientific">Sinosporangium siamense</name>
    <dbReference type="NCBI Taxonomy" id="1367973"/>
    <lineage>
        <taxon>Bacteria</taxon>
        <taxon>Bacillati</taxon>
        <taxon>Actinomycetota</taxon>
        <taxon>Actinomycetes</taxon>
        <taxon>Streptosporangiales</taxon>
        <taxon>Streptosporangiaceae</taxon>
        <taxon>Sinosporangium</taxon>
    </lineage>
</organism>
<reference evidence="1" key="1">
    <citation type="submission" date="2021-01" db="EMBL/GenBank/DDBJ databases">
        <title>Whole genome shotgun sequence of Sinosporangium siamense NBRC 109515.</title>
        <authorList>
            <person name="Komaki H."/>
            <person name="Tamura T."/>
        </authorList>
    </citation>
    <scope>NUCLEOTIDE SEQUENCE</scope>
    <source>
        <strain evidence="1">NBRC 109515</strain>
    </source>
</reference>
<sequence>MSEQITPVASGFVAHFEGMNHPAALGPGPDDVVLFSEEERKGFEAASGYWRRKVTRSELSWLVMVRTIGAFGGEPCVVLDEDDDGLHIAYTGHNGVKAEALGYWMVDHGAYEVVVPREEVVSIRVERVPVATSPFA</sequence>
<name>A0A919RE08_9ACTN</name>
<dbReference type="Proteomes" id="UP000606172">
    <property type="component" value="Unassembled WGS sequence"/>
</dbReference>
<protein>
    <submittedName>
        <fullName evidence="1">Uncharacterized protein</fullName>
    </submittedName>
</protein>
<evidence type="ECO:0000313" key="1">
    <source>
        <dbReference type="EMBL" id="GII92181.1"/>
    </source>
</evidence>
<keyword evidence="2" id="KW-1185">Reference proteome</keyword>
<gene>
    <name evidence="1" type="ORF">Ssi02_24120</name>
</gene>
<proteinExistence type="predicted"/>
<evidence type="ECO:0000313" key="2">
    <source>
        <dbReference type="Proteomes" id="UP000606172"/>
    </source>
</evidence>